<feature type="compositionally biased region" description="Basic and acidic residues" evidence="1">
    <location>
        <begin position="39"/>
        <end position="49"/>
    </location>
</feature>
<proteinExistence type="predicted"/>
<dbReference type="Proteomes" id="UP000030302">
    <property type="component" value="Chromosome"/>
</dbReference>
<reference evidence="3" key="1">
    <citation type="journal article" date="2014" name="Soil Biol. Biochem.">
        <title>Structure and function of bacterial communities in ageing soils: Insights from the Mendocino ecological staircase.</title>
        <authorList>
            <person name="Uroz S."/>
            <person name="Tech J.J."/>
            <person name="Sawaya N.A."/>
            <person name="Frey-Klett P."/>
            <person name="Leveau J.H.J."/>
        </authorList>
    </citation>
    <scope>NUCLEOTIDE SEQUENCE [LARGE SCALE GENOMIC DNA]</scope>
    <source>
        <strain evidence="3">Cal35</strain>
    </source>
</reference>
<dbReference type="AlphaFoldDB" id="A0A0A1FAQ8"/>
<evidence type="ECO:0000313" key="2">
    <source>
        <dbReference type="EMBL" id="AIY41813.1"/>
    </source>
</evidence>
<dbReference type="KEGG" id="care:LT85_2655"/>
<accession>A0A0A1FAQ8</accession>
<organism evidence="2 3">
    <name type="scientific">Collimonas arenae</name>
    <dbReference type="NCBI Taxonomy" id="279058"/>
    <lineage>
        <taxon>Bacteria</taxon>
        <taxon>Pseudomonadati</taxon>
        <taxon>Pseudomonadota</taxon>
        <taxon>Betaproteobacteria</taxon>
        <taxon>Burkholderiales</taxon>
        <taxon>Oxalobacteraceae</taxon>
        <taxon>Collimonas</taxon>
    </lineage>
</organism>
<protein>
    <submittedName>
        <fullName evidence="2">Uncharacterized protein</fullName>
    </submittedName>
</protein>
<feature type="compositionally biased region" description="Polar residues" evidence="1">
    <location>
        <begin position="28"/>
        <end position="38"/>
    </location>
</feature>
<name>A0A0A1FAQ8_9BURK</name>
<dbReference type="EMBL" id="CP009962">
    <property type="protein sequence ID" value="AIY41813.1"/>
    <property type="molecule type" value="Genomic_DNA"/>
</dbReference>
<evidence type="ECO:0000313" key="3">
    <source>
        <dbReference type="Proteomes" id="UP000030302"/>
    </source>
</evidence>
<sequence>MRQAAPFAAQFFEEKKCRGPQVETLQQPADLQCGSTTLDQRRDSREHKQ</sequence>
<dbReference type="HOGENOM" id="CLU_3134422_0_0_4"/>
<keyword evidence="3" id="KW-1185">Reference proteome</keyword>
<feature type="region of interest" description="Disordered" evidence="1">
    <location>
        <begin position="28"/>
        <end position="49"/>
    </location>
</feature>
<evidence type="ECO:0000256" key="1">
    <source>
        <dbReference type="SAM" id="MobiDB-lite"/>
    </source>
</evidence>
<gene>
    <name evidence="2" type="ORF">LT85_2655</name>
</gene>